<evidence type="ECO:0000256" key="1">
    <source>
        <dbReference type="ARBA" id="ARBA00034125"/>
    </source>
</evidence>
<evidence type="ECO:0000256" key="2">
    <source>
        <dbReference type="SAM" id="MobiDB-lite"/>
    </source>
</evidence>
<dbReference type="InterPro" id="IPR010619">
    <property type="entry name" value="ThrE-like_N"/>
</dbReference>
<dbReference type="GO" id="GO:0022857">
    <property type="term" value="F:transmembrane transporter activity"/>
    <property type="evidence" value="ECO:0007669"/>
    <property type="project" value="InterPro"/>
</dbReference>
<feature type="transmembrane region" description="Helical" evidence="3">
    <location>
        <begin position="478"/>
        <end position="499"/>
    </location>
</feature>
<proteinExistence type="inferred from homology"/>
<feature type="transmembrane region" description="Helical" evidence="3">
    <location>
        <begin position="400"/>
        <end position="420"/>
    </location>
</feature>
<gene>
    <name evidence="5" type="ORF">V5R04_03715</name>
</gene>
<sequence>MASPTDHMPDKDHGPRRLDRAGKDLEAPGSEPEQVAQPEAHAESPVAPTPGAHIRAGFADHDPEQAQNQAPTIPPAIPTSGATNPLRRASAQRTGELAGSKPITISGQSGARLKQPSKMGSLFMRMFKDPTLSVPITKPEDKIDQVLEMLRVLGSAMLASGQSTPDVQETMAEVAAAYAMPPVRIIALPTIFAVQIAGHDRRMEIGGVANQSLRLDQVAAIDDLVQRAKLGIIEPDDMLARMNQIATSPARFGFWLQLVGQILMTLAIGLLVNPAWPAIPAYLALGLVVGLLLSVSDRLPTLAAAMPVITAIVVTVLGATVLAEVTGEIPLRIIAPALVTFLPGLTLTIAALELTRNEVMAGATRLIYGSSQLILLAFGVVIGLALVSDVTPTNEVVLNSIGPWTPLLAVTLLALGYVLAKSGPESSFLWLVLALTITYVAQRLGMLLVPAEFSGFFGALLIVPLSRFLSRFKTAPPALVTQLVSFWILVPGSLGFIGITEAATGGNQSMTFVVTTVMTLFSIALGTLVGSGLFRDTGFLLRNGGSLFRRRK</sequence>
<feature type="transmembrane region" description="Helical" evidence="3">
    <location>
        <begin position="448"/>
        <end position="466"/>
    </location>
</feature>
<feature type="domain" description="Threonine/serine exporter-like N-terminal" evidence="4">
    <location>
        <begin position="153"/>
        <end position="386"/>
    </location>
</feature>
<evidence type="ECO:0000259" key="4">
    <source>
        <dbReference type="Pfam" id="PF06738"/>
    </source>
</evidence>
<dbReference type="PANTHER" id="PTHR31082:SF4">
    <property type="entry name" value="PHEROMONE-REGULATED MEMBRANE PROTEIN 10"/>
    <property type="match status" value="1"/>
</dbReference>
<feature type="region of interest" description="Disordered" evidence="2">
    <location>
        <begin position="1"/>
        <end position="114"/>
    </location>
</feature>
<keyword evidence="3" id="KW-0812">Transmembrane</keyword>
<dbReference type="EMBL" id="CP146203">
    <property type="protein sequence ID" value="XBH22348.1"/>
    <property type="molecule type" value="Genomic_DNA"/>
</dbReference>
<keyword evidence="3" id="KW-0472">Membrane</keyword>
<dbReference type="AlphaFoldDB" id="A0AAU7DZF7"/>
<dbReference type="InterPro" id="IPR051361">
    <property type="entry name" value="ThrE/Ser_Exporter"/>
</dbReference>
<dbReference type="PANTHER" id="PTHR31082">
    <property type="entry name" value="PHEROMONE-REGULATED MEMBRANE PROTEIN 10"/>
    <property type="match status" value="1"/>
</dbReference>
<evidence type="ECO:0000313" key="5">
    <source>
        <dbReference type="EMBL" id="XBH22348.1"/>
    </source>
</evidence>
<feature type="compositionally biased region" description="Basic and acidic residues" evidence="2">
    <location>
        <begin position="7"/>
        <end position="26"/>
    </location>
</feature>
<feature type="transmembrane region" description="Helical" evidence="3">
    <location>
        <begin position="366"/>
        <end position="388"/>
    </location>
</feature>
<accession>A0AAU7DZF7</accession>
<keyword evidence="3" id="KW-1133">Transmembrane helix</keyword>
<comment type="similarity">
    <text evidence="1">Belongs to the ThrE exporter (TC 2.A.79) family.</text>
</comment>
<feature type="transmembrane region" description="Helical" evidence="3">
    <location>
        <begin position="302"/>
        <end position="323"/>
    </location>
</feature>
<name>A0AAU7DZF7_9MICO</name>
<feature type="transmembrane region" description="Helical" evidence="3">
    <location>
        <begin position="511"/>
        <end position="534"/>
    </location>
</feature>
<organism evidence="5">
    <name type="scientific">Jonesiaceae bacterium BS-20</name>
    <dbReference type="NCBI Taxonomy" id="3120821"/>
    <lineage>
        <taxon>Bacteria</taxon>
        <taxon>Bacillati</taxon>
        <taxon>Actinomycetota</taxon>
        <taxon>Actinomycetes</taxon>
        <taxon>Micrococcales</taxon>
        <taxon>Jonesiaceae</taxon>
    </lineage>
</organism>
<feature type="transmembrane region" description="Helical" evidence="3">
    <location>
        <begin position="427"/>
        <end position="442"/>
    </location>
</feature>
<feature type="transmembrane region" description="Helical" evidence="3">
    <location>
        <begin position="329"/>
        <end position="354"/>
    </location>
</feature>
<feature type="transmembrane region" description="Helical" evidence="3">
    <location>
        <begin position="278"/>
        <end position="295"/>
    </location>
</feature>
<protein>
    <submittedName>
        <fullName evidence="5">Threonine/serine exporter family protein</fullName>
    </submittedName>
</protein>
<evidence type="ECO:0000256" key="3">
    <source>
        <dbReference type="SAM" id="Phobius"/>
    </source>
</evidence>
<reference evidence="5" key="1">
    <citation type="submission" date="2024-02" db="EMBL/GenBank/DDBJ databases">
        <title>Tomenella chthoni gen. nov. sp. nov., a member of the family Jonesiaceae isolated from bat guano.</title>
        <authorList>
            <person name="Miller S.L."/>
            <person name="King J."/>
            <person name="Sankaranarayanan K."/>
            <person name="Lawson P.A."/>
        </authorList>
    </citation>
    <scope>NUCLEOTIDE SEQUENCE</scope>
    <source>
        <strain evidence="5">BS-20</strain>
    </source>
</reference>
<feature type="transmembrane region" description="Helical" evidence="3">
    <location>
        <begin position="252"/>
        <end position="272"/>
    </location>
</feature>
<dbReference type="Pfam" id="PF06738">
    <property type="entry name" value="ThrE"/>
    <property type="match status" value="1"/>
</dbReference>